<organism evidence="1 2">
    <name type="scientific">Pluteus cervinus</name>
    <dbReference type="NCBI Taxonomy" id="181527"/>
    <lineage>
        <taxon>Eukaryota</taxon>
        <taxon>Fungi</taxon>
        <taxon>Dikarya</taxon>
        <taxon>Basidiomycota</taxon>
        <taxon>Agaricomycotina</taxon>
        <taxon>Agaricomycetes</taxon>
        <taxon>Agaricomycetidae</taxon>
        <taxon>Agaricales</taxon>
        <taxon>Pluteineae</taxon>
        <taxon>Pluteaceae</taxon>
        <taxon>Pluteus</taxon>
    </lineage>
</organism>
<protein>
    <submittedName>
        <fullName evidence="1">Kinase-like protein</fullName>
    </submittedName>
</protein>
<reference evidence="1 2" key="1">
    <citation type="journal article" date="2019" name="Nat. Ecol. Evol.">
        <title>Megaphylogeny resolves global patterns of mushroom evolution.</title>
        <authorList>
            <person name="Varga T."/>
            <person name="Krizsan K."/>
            <person name="Foldi C."/>
            <person name="Dima B."/>
            <person name="Sanchez-Garcia M."/>
            <person name="Sanchez-Ramirez S."/>
            <person name="Szollosi G.J."/>
            <person name="Szarkandi J.G."/>
            <person name="Papp V."/>
            <person name="Albert L."/>
            <person name="Andreopoulos W."/>
            <person name="Angelini C."/>
            <person name="Antonin V."/>
            <person name="Barry K.W."/>
            <person name="Bougher N.L."/>
            <person name="Buchanan P."/>
            <person name="Buyck B."/>
            <person name="Bense V."/>
            <person name="Catcheside P."/>
            <person name="Chovatia M."/>
            <person name="Cooper J."/>
            <person name="Damon W."/>
            <person name="Desjardin D."/>
            <person name="Finy P."/>
            <person name="Geml J."/>
            <person name="Haridas S."/>
            <person name="Hughes K."/>
            <person name="Justo A."/>
            <person name="Karasinski D."/>
            <person name="Kautmanova I."/>
            <person name="Kiss B."/>
            <person name="Kocsube S."/>
            <person name="Kotiranta H."/>
            <person name="LaButti K.M."/>
            <person name="Lechner B.E."/>
            <person name="Liimatainen K."/>
            <person name="Lipzen A."/>
            <person name="Lukacs Z."/>
            <person name="Mihaltcheva S."/>
            <person name="Morgado L.N."/>
            <person name="Niskanen T."/>
            <person name="Noordeloos M.E."/>
            <person name="Ohm R.A."/>
            <person name="Ortiz-Santana B."/>
            <person name="Ovrebo C."/>
            <person name="Racz N."/>
            <person name="Riley R."/>
            <person name="Savchenko A."/>
            <person name="Shiryaev A."/>
            <person name="Soop K."/>
            <person name="Spirin V."/>
            <person name="Szebenyi C."/>
            <person name="Tomsovsky M."/>
            <person name="Tulloss R.E."/>
            <person name="Uehling J."/>
            <person name="Grigoriev I.V."/>
            <person name="Vagvolgyi C."/>
            <person name="Papp T."/>
            <person name="Martin F.M."/>
            <person name="Miettinen O."/>
            <person name="Hibbett D.S."/>
            <person name="Nagy L.G."/>
        </authorList>
    </citation>
    <scope>NUCLEOTIDE SEQUENCE [LARGE SCALE GENOMIC DNA]</scope>
    <source>
        <strain evidence="1 2">NL-1719</strain>
    </source>
</reference>
<evidence type="ECO:0000313" key="1">
    <source>
        <dbReference type="EMBL" id="TFK58438.1"/>
    </source>
</evidence>
<evidence type="ECO:0000313" key="2">
    <source>
        <dbReference type="Proteomes" id="UP000308600"/>
    </source>
</evidence>
<name>A0ACD2ZYK8_9AGAR</name>
<keyword evidence="2" id="KW-1185">Reference proteome</keyword>
<dbReference type="Proteomes" id="UP000308600">
    <property type="component" value="Unassembled WGS sequence"/>
</dbReference>
<accession>A0ACD2ZYK8</accession>
<sequence>MALYPQCPSREELRRYPVEKVLHSGECTLIVRPEPGFVFKVQPGIEEEIHALEFIARKFGGQIPIPKLLHHPPLPLPGQRMSRSYMCMKECPGLSLDKVVDSMTLSQLDHIADQLSDVLRTMSTVCSARVGTVYGGPFRTEFFPSHMSPERAFDSTQEFLNEYRELLLHCSGEEYTQNLISSFPRDVPVCFTHGDLLPKNIMVEGSTITAIIDWSTAGFYPSFWEYCRMHDPYFMTPGWKHILSRVFPGPRRDGEIQAVRKLLDTVQYFF</sequence>
<proteinExistence type="predicted"/>
<dbReference type="EMBL" id="ML209368">
    <property type="protein sequence ID" value="TFK58438.1"/>
    <property type="molecule type" value="Genomic_DNA"/>
</dbReference>
<gene>
    <name evidence="1" type="ORF">BDN72DRAFT_966346</name>
</gene>